<keyword evidence="4 7" id="KW-0378">Hydrolase</keyword>
<keyword evidence="13" id="KW-1185">Reference proteome</keyword>
<dbReference type="FunFam" id="3.20.20.80:FF:000063">
    <property type="entry name" value="Beta-hexosaminidase"/>
    <property type="match status" value="1"/>
</dbReference>
<gene>
    <name evidence="12" type="primary">106663186</name>
</gene>
<evidence type="ECO:0000313" key="13">
    <source>
        <dbReference type="Proteomes" id="UP000494040"/>
    </source>
</evidence>
<comment type="catalytic activity">
    <reaction evidence="1 7">
        <text>Hydrolysis of terminal non-reducing N-acetyl-D-hexosamine residues in N-acetyl-beta-D-hexosaminides.</text>
        <dbReference type="EC" id="3.2.1.52"/>
    </reaction>
</comment>
<evidence type="ECO:0000256" key="7">
    <source>
        <dbReference type="PIRNR" id="PIRNR001093"/>
    </source>
</evidence>
<sequence>MRELSALVSLFVLSVAQGKNDNVMNKFICSQGKCIQASMNPSDRVRYDSLDLCRLICSGHGNLWPIPTVTFDLGHMVMEVDPSKIQVVLESAPVQTREYIRKISDIFFARLYSQCANTTTRALTSVHIHMRVISPSTELKLLTDESYKLSIKNYGKNIEVEINATTVFGTRHALETLLQLTATQYKNKRCVILMLTKADIKDRPVFRHRGLLIDTSRTFLPLADIERTIDGMSSVKLNVLHWHATDTHSFPLAFDTLPQLAELGAYSSKEVYTTKDMKHVIEYGKLRGVRVLLEIDSPGHAGNGWQFGEKNGLGKLSLCVNKEPWRRYCVQPPCGQMNPANPNLYRVLGQMYKEISTMFQQEMFHMGGDEVHLPCWMASDEVLKYMDEHRIPRTEDGYMTLWAEFHGKALNAWDRAVGHSHTRPVLWSSQLTSPERITDYLDPKRYIIETWADANDPLPEDLISKGYSVIYATRDVWYLDHGFWGQTTYHNWAKVYDYQIPLDYSVLGGEACMWGELASTYNFDMKVWPRAAALAERLWSSPPIKSMDAKYRLIAQVGRLFKLGINADQIMPEWCSLNEGRCE</sequence>
<dbReference type="OrthoDB" id="428480at2759"/>
<dbReference type="SUPFAM" id="SSF51445">
    <property type="entry name" value="(Trans)glycosidases"/>
    <property type="match status" value="1"/>
</dbReference>
<dbReference type="Gene3D" id="3.20.20.80">
    <property type="entry name" value="Glycosidases"/>
    <property type="match status" value="1"/>
</dbReference>
<evidence type="ECO:0000256" key="3">
    <source>
        <dbReference type="ARBA" id="ARBA00022729"/>
    </source>
</evidence>
<organism evidence="12 13">
    <name type="scientific">Cimex lectularius</name>
    <name type="common">Bed bug</name>
    <name type="synonym">Acanthia lectularia</name>
    <dbReference type="NCBI Taxonomy" id="79782"/>
    <lineage>
        <taxon>Eukaryota</taxon>
        <taxon>Metazoa</taxon>
        <taxon>Ecdysozoa</taxon>
        <taxon>Arthropoda</taxon>
        <taxon>Hexapoda</taxon>
        <taxon>Insecta</taxon>
        <taxon>Pterygota</taxon>
        <taxon>Neoptera</taxon>
        <taxon>Paraneoptera</taxon>
        <taxon>Hemiptera</taxon>
        <taxon>Heteroptera</taxon>
        <taxon>Panheteroptera</taxon>
        <taxon>Cimicomorpha</taxon>
        <taxon>Cimicidae</taxon>
        <taxon>Cimex</taxon>
    </lineage>
</organism>
<evidence type="ECO:0000256" key="5">
    <source>
        <dbReference type="ARBA" id="ARBA00023180"/>
    </source>
</evidence>
<dbReference type="GO" id="GO:0005975">
    <property type="term" value="P:carbohydrate metabolic process"/>
    <property type="evidence" value="ECO:0007669"/>
    <property type="project" value="InterPro"/>
</dbReference>
<dbReference type="GO" id="GO:0016231">
    <property type="term" value="F:beta-N-acetylglucosaminidase activity"/>
    <property type="evidence" value="ECO:0007669"/>
    <property type="project" value="TreeGrafter"/>
</dbReference>
<dbReference type="Pfam" id="PF00728">
    <property type="entry name" value="Glyco_hydro_20"/>
    <property type="match status" value="1"/>
</dbReference>
<dbReference type="PIRSF" id="PIRSF001093">
    <property type="entry name" value="B-hxosamndse_ab_euk"/>
    <property type="match status" value="1"/>
</dbReference>
<evidence type="ECO:0000256" key="1">
    <source>
        <dbReference type="ARBA" id="ARBA00001231"/>
    </source>
</evidence>
<keyword evidence="5" id="KW-0325">Glycoprotein</keyword>
<dbReference type="PRINTS" id="PR00738">
    <property type="entry name" value="GLHYDRLASE20"/>
</dbReference>
<dbReference type="Proteomes" id="UP000494040">
    <property type="component" value="Unassembled WGS sequence"/>
</dbReference>
<proteinExistence type="inferred from homology"/>
<evidence type="ECO:0000256" key="6">
    <source>
        <dbReference type="ARBA" id="ARBA00023295"/>
    </source>
</evidence>
<keyword evidence="3 9" id="KW-0732">Signal</keyword>
<evidence type="ECO:0000313" key="12">
    <source>
        <dbReference type="EnsemblMetazoa" id="XP_014243323.1"/>
    </source>
</evidence>
<dbReference type="InterPro" id="IPR015883">
    <property type="entry name" value="Glyco_hydro_20_cat"/>
</dbReference>
<evidence type="ECO:0000259" key="10">
    <source>
        <dbReference type="Pfam" id="PF00728"/>
    </source>
</evidence>
<dbReference type="GO" id="GO:0030203">
    <property type="term" value="P:glycosaminoglycan metabolic process"/>
    <property type="evidence" value="ECO:0007669"/>
    <property type="project" value="TreeGrafter"/>
</dbReference>
<dbReference type="InterPro" id="IPR025705">
    <property type="entry name" value="Beta_hexosaminidase_sua/sub"/>
</dbReference>
<dbReference type="InterPro" id="IPR029018">
    <property type="entry name" value="Hex-like_dom2"/>
</dbReference>
<dbReference type="InterPro" id="IPR017853">
    <property type="entry name" value="GH"/>
</dbReference>
<reference evidence="12" key="1">
    <citation type="submission" date="2022-01" db="UniProtKB">
        <authorList>
            <consortium name="EnsemblMetazoa"/>
        </authorList>
    </citation>
    <scope>IDENTIFICATION</scope>
</reference>
<comment type="similarity">
    <text evidence="2 7">Belongs to the glycosyl hydrolase 20 family.</text>
</comment>
<evidence type="ECO:0000256" key="9">
    <source>
        <dbReference type="SAM" id="SignalP"/>
    </source>
</evidence>
<feature type="signal peptide" evidence="9">
    <location>
        <begin position="1"/>
        <end position="18"/>
    </location>
</feature>
<dbReference type="PANTHER" id="PTHR22600:SF42">
    <property type="entry name" value="BETA-N-ACETYLHEXOSAMINIDASE"/>
    <property type="match status" value="1"/>
</dbReference>
<evidence type="ECO:0000259" key="11">
    <source>
        <dbReference type="Pfam" id="PF14845"/>
    </source>
</evidence>
<evidence type="ECO:0000256" key="8">
    <source>
        <dbReference type="PIRSR" id="PIRSR001093-1"/>
    </source>
</evidence>
<feature type="domain" description="Glycoside hydrolase family 20 catalytic" evidence="10">
    <location>
        <begin position="206"/>
        <end position="541"/>
    </location>
</feature>
<dbReference type="Gene3D" id="3.30.379.10">
    <property type="entry name" value="Chitobiase/beta-hexosaminidase domain 2-like"/>
    <property type="match status" value="1"/>
</dbReference>
<dbReference type="EnsemblMetazoa" id="XM_014387837.2">
    <property type="protein sequence ID" value="XP_014243323.1"/>
    <property type="gene ID" value="LOC106663186"/>
</dbReference>
<dbReference type="EC" id="3.2.1.52" evidence="7"/>
<accession>A0A8I6RGB8</accession>
<dbReference type="AlphaFoldDB" id="A0A8I6RGB8"/>
<feature type="chain" id="PRO_5035298097" description="Beta-hexosaminidase" evidence="9">
    <location>
        <begin position="19"/>
        <end position="583"/>
    </location>
</feature>
<dbReference type="PANTHER" id="PTHR22600">
    <property type="entry name" value="BETA-HEXOSAMINIDASE"/>
    <property type="match status" value="1"/>
</dbReference>
<evidence type="ECO:0000256" key="2">
    <source>
        <dbReference type="ARBA" id="ARBA00006285"/>
    </source>
</evidence>
<feature type="domain" description="Beta-hexosaminidase eukaryotic type N-terminal" evidence="11">
    <location>
        <begin position="64"/>
        <end position="180"/>
    </location>
</feature>
<dbReference type="SUPFAM" id="SSF55545">
    <property type="entry name" value="beta-N-acetylhexosaminidase-like domain"/>
    <property type="match status" value="1"/>
</dbReference>
<evidence type="ECO:0000256" key="4">
    <source>
        <dbReference type="ARBA" id="ARBA00022801"/>
    </source>
</evidence>
<dbReference type="InterPro" id="IPR029019">
    <property type="entry name" value="HEX_eukaryotic_N"/>
</dbReference>
<dbReference type="Pfam" id="PF14845">
    <property type="entry name" value="Glycohydro_20b2"/>
    <property type="match status" value="1"/>
</dbReference>
<name>A0A8I6RGB8_CIMLE</name>
<feature type="active site" description="Proton donor" evidence="8">
    <location>
        <position position="370"/>
    </location>
</feature>
<dbReference type="GO" id="GO:0005886">
    <property type="term" value="C:plasma membrane"/>
    <property type="evidence" value="ECO:0007669"/>
    <property type="project" value="TreeGrafter"/>
</dbReference>
<protein>
    <recommendedName>
        <fullName evidence="7">Beta-hexosaminidase</fullName>
        <ecNumber evidence="7">3.2.1.52</ecNumber>
    </recommendedName>
</protein>
<dbReference type="OMA" id="STSYYNW"/>
<keyword evidence="6 7" id="KW-0326">Glycosidase</keyword>
<dbReference type="KEGG" id="clec:106663186"/>